<dbReference type="EMBL" id="JGYP01000005">
    <property type="protein sequence ID" value="KFI44793.1"/>
    <property type="molecule type" value="Genomic_DNA"/>
</dbReference>
<keyword evidence="2" id="KW-1185">Reference proteome</keyword>
<reference evidence="1 2" key="1">
    <citation type="submission" date="2014-03" db="EMBL/GenBank/DDBJ databases">
        <title>Genomics of Bifidobacteria.</title>
        <authorList>
            <person name="Ventura M."/>
            <person name="Milani C."/>
            <person name="Lugli G.A."/>
        </authorList>
    </citation>
    <scope>NUCLEOTIDE SEQUENCE [LARGE SCALE GENOMIC DNA]</scope>
    <source>
        <strain evidence="1 2">DSM 22767</strain>
    </source>
</reference>
<evidence type="ECO:0000313" key="1">
    <source>
        <dbReference type="EMBL" id="KFI44793.1"/>
    </source>
</evidence>
<protein>
    <submittedName>
        <fullName evidence="1">Uncharacterized protein</fullName>
    </submittedName>
</protein>
<organism evidence="1 2">
    <name type="scientific">Bifidobacterium bohemicum DSM 22767</name>
    <dbReference type="NCBI Taxonomy" id="1437606"/>
    <lineage>
        <taxon>Bacteria</taxon>
        <taxon>Bacillati</taxon>
        <taxon>Actinomycetota</taxon>
        <taxon>Actinomycetes</taxon>
        <taxon>Bifidobacteriales</taxon>
        <taxon>Bifidobacteriaceae</taxon>
        <taxon>Bifidobacterium</taxon>
    </lineage>
</organism>
<name>A0A086ZE43_9BIFI</name>
<sequence>MGRNDIGFVSGLVSVRVDRLRDMLEFSQMMHVGPMVQSMFAEGKDALDVIDRQNDAIAGGVDDVVDESTLQACDCVPLRHISLRCAWSGGCSCPWYSRLCRAMWKKSGNMPRHASNVDNRKHWVTVVVAVCPLTVKACSMFV</sequence>
<dbReference type="AlphaFoldDB" id="A0A086ZE43"/>
<gene>
    <name evidence="1" type="ORF">BBOH_1520</name>
</gene>
<accession>A0A086ZE43</accession>
<comment type="caution">
    <text evidence="1">The sequence shown here is derived from an EMBL/GenBank/DDBJ whole genome shotgun (WGS) entry which is preliminary data.</text>
</comment>
<evidence type="ECO:0000313" key="2">
    <source>
        <dbReference type="Proteomes" id="UP000029096"/>
    </source>
</evidence>
<dbReference type="Proteomes" id="UP000029096">
    <property type="component" value="Unassembled WGS sequence"/>
</dbReference>
<proteinExistence type="predicted"/>
<dbReference type="STRING" id="1437606.BBOH_1520"/>